<dbReference type="EMBL" id="QRHA01000009">
    <property type="protein sequence ID" value="RDV24553.1"/>
    <property type="molecule type" value="Genomic_DNA"/>
</dbReference>
<keyword evidence="1" id="KW-0812">Transmembrane</keyword>
<proteinExistence type="predicted"/>
<dbReference type="OrthoDB" id="289051at2"/>
<gene>
    <name evidence="2" type="ORF">DXV75_12655</name>
</gene>
<dbReference type="Pfam" id="PF19617">
    <property type="entry name" value="DUF6122"/>
    <property type="match status" value="1"/>
</dbReference>
<name>A0A3D8M482_9ALTE</name>
<evidence type="ECO:0000256" key="1">
    <source>
        <dbReference type="SAM" id="Phobius"/>
    </source>
</evidence>
<keyword evidence="1" id="KW-0472">Membrane</keyword>
<protein>
    <recommendedName>
        <fullName evidence="4">Metal-dependent hydrolase</fullName>
    </recommendedName>
</protein>
<dbReference type="Proteomes" id="UP000256561">
    <property type="component" value="Unassembled WGS sequence"/>
</dbReference>
<keyword evidence="3" id="KW-1185">Reference proteome</keyword>
<evidence type="ECO:0008006" key="4">
    <source>
        <dbReference type="Google" id="ProtNLM"/>
    </source>
</evidence>
<dbReference type="InterPro" id="IPR046125">
    <property type="entry name" value="DUF6122"/>
</dbReference>
<accession>A0A3D8M482</accession>
<comment type="caution">
    <text evidence="2">The sequence shown here is derived from an EMBL/GenBank/DDBJ whole genome shotgun (WGS) entry which is preliminary data.</text>
</comment>
<evidence type="ECO:0000313" key="3">
    <source>
        <dbReference type="Proteomes" id="UP000256561"/>
    </source>
</evidence>
<reference evidence="3" key="1">
    <citation type="submission" date="2018-08" db="EMBL/GenBank/DDBJ databases">
        <authorList>
            <person name="Zhang J."/>
            <person name="Du Z.-J."/>
        </authorList>
    </citation>
    <scope>NUCLEOTIDE SEQUENCE [LARGE SCALE GENOMIC DNA]</scope>
    <source>
        <strain evidence="3">KCTC 52655</strain>
    </source>
</reference>
<dbReference type="RefSeq" id="WP_115593799.1">
    <property type="nucleotide sequence ID" value="NZ_QRHA01000009.1"/>
</dbReference>
<dbReference type="AlphaFoldDB" id="A0A3D8M482"/>
<sequence length="104" mass="12017">MFHIALHFIAPLILVAAFYRNNWKQAYLILISTMLVDLDHLMANPIYDPNRCSIGFHPLHQFWFILLYLLLIFFPKSRLVGLGLSLHMALDSIDCQTTNGAWSN</sequence>
<organism evidence="2 3">
    <name type="scientific">Alteromonas aestuariivivens</name>
    <dbReference type="NCBI Taxonomy" id="1938339"/>
    <lineage>
        <taxon>Bacteria</taxon>
        <taxon>Pseudomonadati</taxon>
        <taxon>Pseudomonadota</taxon>
        <taxon>Gammaproteobacteria</taxon>
        <taxon>Alteromonadales</taxon>
        <taxon>Alteromonadaceae</taxon>
        <taxon>Alteromonas/Salinimonas group</taxon>
        <taxon>Alteromonas</taxon>
    </lineage>
</organism>
<feature type="transmembrane region" description="Helical" evidence="1">
    <location>
        <begin position="59"/>
        <end position="75"/>
    </location>
</feature>
<evidence type="ECO:0000313" key="2">
    <source>
        <dbReference type="EMBL" id="RDV24553.1"/>
    </source>
</evidence>
<keyword evidence="1" id="KW-1133">Transmembrane helix</keyword>